<dbReference type="Proteomes" id="UP000195043">
    <property type="component" value="Unassembled WGS sequence"/>
</dbReference>
<feature type="transmembrane region" description="Helical" evidence="1">
    <location>
        <begin position="79"/>
        <end position="101"/>
    </location>
</feature>
<accession>A0A242A3P9</accession>
<feature type="transmembrane region" description="Helical" evidence="1">
    <location>
        <begin position="217"/>
        <end position="241"/>
    </location>
</feature>
<gene>
    <name evidence="2" type="ORF">A5886_000592</name>
</gene>
<dbReference type="RefSeq" id="WP_179189958.1">
    <property type="nucleotide sequence ID" value="NZ_NGKU01000001.1"/>
</dbReference>
<keyword evidence="1" id="KW-0812">Transmembrane</keyword>
<dbReference type="AlphaFoldDB" id="A0A242A3P9"/>
<feature type="transmembrane region" description="Helical" evidence="1">
    <location>
        <begin position="13"/>
        <end position="30"/>
    </location>
</feature>
<organism evidence="2 3">
    <name type="scientific">Candidatus Enterococcus testudinis</name>
    <dbReference type="NCBI Taxonomy" id="1834191"/>
    <lineage>
        <taxon>Bacteria</taxon>
        <taxon>Bacillati</taxon>
        <taxon>Bacillota</taxon>
        <taxon>Bacilli</taxon>
        <taxon>Lactobacillales</taxon>
        <taxon>Enterococcaceae</taxon>
        <taxon>Enterococcus</taxon>
    </lineage>
</organism>
<reference evidence="2 3" key="1">
    <citation type="submission" date="2017-05" db="EMBL/GenBank/DDBJ databases">
        <title>The Genome Sequence of Enterococcus sp. 8G7_MSG3316.</title>
        <authorList>
            <consortium name="The Broad Institute Genomics Platform"/>
            <consortium name="The Broad Institute Genomic Center for Infectious Diseases"/>
            <person name="Earl A."/>
            <person name="Manson A."/>
            <person name="Schwartman J."/>
            <person name="Gilmore M."/>
            <person name="Abouelleil A."/>
            <person name="Cao P."/>
            <person name="Chapman S."/>
            <person name="Cusick C."/>
            <person name="Shea T."/>
            <person name="Young S."/>
            <person name="Neafsey D."/>
            <person name="Nusbaum C."/>
            <person name="Birren B."/>
        </authorList>
    </citation>
    <scope>NUCLEOTIDE SEQUENCE [LARGE SCALE GENOMIC DNA]</scope>
    <source>
        <strain evidence="2 3">8G7_MSG3316</strain>
    </source>
</reference>
<feature type="transmembrane region" description="Helical" evidence="1">
    <location>
        <begin position="113"/>
        <end position="134"/>
    </location>
</feature>
<keyword evidence="3" id="KW-1185">Reference proteome</keyword>
<sequence>MINQGGNVKFFRSMVYISSLIFLIVLLFIFQHQQGWINGIVNNYFDINIRSVLMLFSASDMFQTLKEYFVHMGIEIGGLIALEGLIIVTGLCLIGYFLVKLKRIDRWYVSEKMLIGGYLFLVVSAVVIMVKMGVEVYQTYNTVVQRVNQLSVQEVLHLQTEFTNVFLNSSFSVDRLIADFASLFEQIRTIIQKTNEIAGIPSVLRQSWDQIFMLKNGLMVCVTAAVFVLFAAHGLALFQWIKMNDYVQLKLTSGKRARQIEMNEQLVTVIKQQKELIELLSKKE</sequence>
<protein>
    <submittedName>
        <fullName evidence="2">Uncharacterized protein</fullName>
    </submittedName>
</protein>
<evidence type="ECO:0000313" key="2">
    <source>
        <dbReference type="EMBL" id="OTN75520.1"/>
    </source>
</evidence>
<evidence type="ECO:0000313" key="3">
    <source>
        <dbReference type="Proteomes" id="UP000195043"/>
    </source>
</evidence>
<dbReference type="EMBL" id="NGKU01000001">
    <property type="protein sequence ID" value="OTN75520.1"/>
    <property type="molecule type" value="Genomic_DNA"/>
</dbReference>
<keyword evidence="1" id="KW-1133">Transmembrane helix</keyword>
<keyword evidence="1" id="KW-0472">Membrane</keyword>
<name>A0A242A3P9_9ENTE</name>
<proteinExistence type="predicted"/>
<comment type="caution">
    <text evidence="2">The sequence shown here is derived from an EMBL/GenBank/DDBJ whole genome shotgun (WGS) entry which is preliminary data.</text>
</comment>
<evidence type="ECO:0000256" key="1">
    <source>
        <dbReference type="SAM" id="Phobius"/>
    </source>
</evidence>